<organism evidence="2 3">
    <name type="scientific">Azospirillum palustre</name>
    <dbReference type="NCBI Taxonomy" id="2044885"/>
    <lineage>
        <taxon>Bacteria</taxon>
        <taxon>Pseudomonadati</taxon>
        <taxon>Pseudomonadota</taxon>
        <taxon>Alphaproteobacteria</taxon>
        <taxon>Rhodospirillales</taxon>
        <taxon>Azospirillaceae</taxon>
        <taxon>Azospirillum</taxon>
    </lineage>
</organism>
<protein>
    <submittedName>
        <fullName evidence="2">Sulfurtransferase</fullName>
    </submittedName>
</protein>
<dbReference type="PROSITE" id="PS50206">
    <property type="entry name" value="RHODANESE_3"/>
    <property type="match status" value="1"/>
</dbReference>
<gene>
    <name evidence="2" type="ORF">CRT60_17890</name>
</gene>
<dbReference type="SUPFAM" id="SSF52821">
    <property type="entry name" value="Rhodanese/Cell cycle control phosphatase"/>
    <property type="match status" value="1"/>
</dbReference>
<dbReference type="CDD" id="cd00158">
    <property type="entry name" value="RHOD"/>
    <property type="match status" value="1"/>
</dbReference>
<dbReference type="Proteomes" id="UP000225379">
    <property type="component" value="Unassembled WGS sequence"/>
</dbReference>
<accession>A0A2B8BCW7</accession>
<dbReference type="OrthoDB" id="176845at2"/>
<dbReference type="AlphaFoldDB" id="A0A2B8BCW7"/>
<sequence>MTCRRLPPPRPAREIGWGSNLPAVAALLLTLALTTAALAAGIPQPDGYRLSDYRSPTPDGVAGAETVDTPAVQALLSQGRLIPVFVQRLERSTLPGGPWLQSKPYRQIPGSVWLPNVGVGAPDPVTLAWFESQLDRLTGGDRSRDLLFYCLSDCWLSWNAAKRAVLLGYARVHWYPTGIDGWMEAGLPTEEAHPLPPPAAPTP</sequence>
<dbReference type="InterPro" id="IPR036873">
    <property type="entry name" value="Rhodanese-like_dom_sf"/>
</dbReference>
<dbReference type="GO" id="GO:0016740">
    <property type="term" value="F:transferase activity"/>
    <property type="evidence" value="ECO:0007669"/>
    <property type="project" value="UniProtKB-KW"/>
</dbReference>
<dbReference type="NCBIfam" id="TIGR03865">
    <property type="entry name" value="PQQ_CXXCW"/>
    <property type="match status" value="1"/>
</dbReference>
<proteinExistence type="predicted"/>
<dbReference type="RefSeq" id="WP_098737931.1">
    <property type="nucleotide sequence ID" value="NZ_PDKW01000042.1"/>
</dbReference>
<reference evidence="3" key="1">
    <citation type="submission" date="2017-10" db="EMBL/GenBank/DDBJ databases">
        <authorList>
            <person name="Kravchenko I.K."/>
            <person name="Grouzdev D.S."/>
        </authorList>
    </citation>
    <scope>NUCLEOTIDE SEQUENCE [LARGE SCALE GENOMIC DNA]</scope>
    <source>
        <strain evidence="3">B2</strain>
    </source>
</reference>
<evidence type="ECO:0000259" key="1">
    <source>
        <dbReference type="PROSITE" id="PS50206"/>
    </source>
</evidence>
<keyword evidence="3" id="KW-1185">Reference proteome</keyword>
<dbReference type="InterPro" id="IPR022376">
    <property type="entry name" value="PQQ_CXXCW"/>
</dbReference>
<name>A0A2B8BCW7_9PROT</name>
<evidence type="ECO:0000313" key="3">
    <source>
        <dbReference type="Proteomes" id="UP000225379"/>
    </source>
</evidence>
<comment type="caution">
    <text evidence="2">The sequence shown here is derived from an EMBL/GenBank/DDBJ whole genome shotgun (WGS) entry which is preliminary data.</text>
</comment>
<keyword evidence="2" id="KW-0808">Transferase</keyword>
<dbReference type="Gene3D" id="3.40.250.10">
    <property type="entry name" value="Rhodanese-like domain"/>
    <property type="match status" value="1"/>
</dbReference>
<feature type="domain" description="Rhodanese" evidence="1">
    <location>
        <begin position="108"/>
        <end position="191"/>
    </location>
</feature>
<dbReference type="EMBL" id="PDKW01000042">
    <property type="protein sequence ID" value="PGH55212.1"/>
    <property type="molecule type" value="Genomic_DNA"/>
</dbReference>
<evidence type="ECO:0000313" key="2">
    <source>
        <dbReference type="EMBL" id="PGH55212.1"/>
    </source>
</evidence>
<dbReference type="Pfam" id="PF00581">
    <property type="entry name" value="Rhodanese"/>
    <property type="match status" value="1"/>
</dbReference>
<dbReference type="InterPro" id="IPR001763">
    <property type="entry name" value="Rhodanese-like_dom"/>
</dbReference>